<feature type="transmembrane region" description="Helical" evidence="1">
    <location>
        <begin position="12"/>
        <end position="30"/>
    </location>
</feature>
<comment type="caution">
    <text evidence="2">The sequence shown here is derived from an EMBL/GenBank/DDBJ whole genome shotgun (WGS) entry which is preliminary data.</text>
</comment>
<sequence>MLQIPTIDTSLMIYILLALLLTLAIWIFILEKRIRKIMGGKDAKSLEETILQIHKEVDDLHTFRKDSIEYLKNIEARLKRSVQAVETIRFNPFKGTGDGGNQSFSTAFLNEKGDGALISSLYVRDHVSVYSKPVKKFASEFETTEEEKNAIRNAQESLAYESKVKK</sequence>
<name>A0A1G2U461_9BACT</name>
<keyword evidence="1" id="KW-0812">Transmembrane</keyword>
<keyword evidence="1" id="KW-1133">Transmembrane helix</keyword>
<evidence type="ECO:0000313" key="2">
    <source>
        <dbReference type="EMBL" id="OHB04298.1"/>
    </source>
</evidence>
<evidence type="ECO:0000256" key="1">
    <source>
        <dbReference type="SAM" id="Phobius"/>
    </source>
</evidence>
<dbReference type="Pfam" id="PF14584">
    <property type="entry name" value="DUF4446"/>
    <property type="match status" value="1"/>
</dbReference>
<accession>A0A1G2U461</accession>
<evidence type="ECO:0008006" key="4">
    <source>
        <dbReference type="Google" id="ProtNLM"/>
    </source>
</evidence>
<proteinExistence type="predicted"/>
<keyword evidence="1" id="KW-0472">Membrane</keyword>
<dbReference type="EMBL" id="MHWD01000011">
    <property type="protein sequence ID" value="OHB04298.1"/>
    <property type="molecule type" value="Genomic_DNA"/>
</dbReference>
<dbReference type="AlphaFoldDB" id="A0A1G2U461"/>
<dbReference type="Proteomes" id="UP000179283">
    <property type="component" value="Unassembled WGS sequence"/>
</dbReference>
<evidence type="ECO:0000313" key="3">
    <source>
        <dbReference type="Proteomes" id="UP000179283"/>
    </source>
</evidence>
<gene>
    <name evidence="2" type="ORF">A2920_03240</name>
</gene>
<organism evidence="2 3">
    <name type="scientific">Candidatus Zambryskibacteria bacterium RIFCSPLOWO2_01_FULL_43_17</name>
    <dbReference type="NCBI Taxonomy" id="1802760"/>
    <lineage>
        <taxon>Bacteria</taxon>
        <taxon>Candidatus Zambryskiibacteriota</taxon>
    </lineage>
</organism>
<dbReference type="InterPro" id="IPR027981">
    <property type="entry name" value="DUF4446"/>
</dbReference>
<protein>
    <recommendedName>
        <fullName evidence="4">DUF4446 domain-containing protein</fullName>
    </recommendedName>
</protein>
<reference evidence="2 3" key="1">
    <citation type="journal article" date="2016" name="Nat. Commun.">
        <title>Thousands of microbial genomes shed light on interconnected biogeochemical processes in an aquifer system.</title>
        <authorList>
            <person name="Anantharaman K."/>
            <person name="Brown C.T."/>
            <person name="Hug L.A."/>
            <person name="Sharon I."/>
            <person name="Castelle C.J."/>
            <person name="Probst A.J."/>
            <person name="Thomas B.C."/>
            <person name="Singh A."/>
            <person name="Wilkins M.J."/>
            <person name="Karaoz U."/>
            <person name="Brodie E.L."/>
            <person name="Williams K.H."/>
            <person name="Hubbard S.S."/>
            <person name="Banfield J.F."/>
        </authorList>
    </citation>
    <scope>NUCLEOTIDE SEQUENCE [LARGE SCALE GENOMIC DNA]</scope>
</reference>